<sequence length="80" mass="8081">MKKFATLALISAAALSLAACGEQTSTNTTTTIENETVLNSAEAPLDNLGGTDADLANSADNVSVESTSTTVNSTTTNTVQ</sequence>
<evidence type="ECO:0000256" key="2">
    <source>
        <dbReference type="SAM" id="SignalP"/>
    </source>
</evidence>
<evidence type="ECO:0000256" key="1">
    <source>
        <dbReference type="SAM" id="MobiDB-lite"/>
    </source>
</evidence>
<dbReference type="Proteomes" id="UP001404104">
    <property type="component" value="Unassembled WGS sequence"/>
</dbReference>
<protein>
    <submittedName>
        <fullName evidence="3">Uncharacterized protein</fullName>
    </submittedName>
</protein>
<reference evidence="3 4" key="1">
    <citation type="submission" date="2024-05" db="EMBL/GenBank/DDBJ databases">
        <authorList>
            <person name="Liu Q."/>
            <person name="Xin Y.-H."/>
        </authorList>
    </citation>
    <scope>NUCLEOTIDE SEQUENCE [LARGE SCALE GENOMIC DNA]</scope>
    <source>
        <strain evidence="3 4">CGMCC 1.15349</strain>
    </source>
</reference>
<organism evidence="3 4">
    <name type="scientific">Sphingomonas qilianensis</name>
    <dbReference type="NCBI Taxonomy" id="1736690"/>
    <lineage>
        <taxon>Bacteria</taxon>
        <taxon>Pseudomonadati</taxon>
        <taxon>Pseudomonadota</taxon>
        <taxon>Alphaproteobacteria</taxon>
        <taxon>Sphingomonadales</taxon>
        <taxon>Sphingomonadaceae</taxon>
        <taxon>Sphingomonas</taxon>
    </lineage>
</organism>
<dbReference type="PROSITE" id="PS51257">
    <property type="entry name" value="PROKAR_LIPOPROTEIN"/>
    <property type="match status" value="1"/>
</dbReference>
<feature type="chain" id="PRO_5046277179" evidence="2">
    <location>
        <begin position="19"/>
        <end position="80"/>
    </location>
</feature>
<gene>
    <name evidence="3" type="ORF">ABC969_14310</name>
</gene>
<name>A0ABU9XVJ9_9SPHN</name>
<dbReference type="EMBL" id="JBDIMF010000006">
    <property type="protein sequence ID" value="MEN2787588.1"/>
    <property type="molecule type" value="Genomic_DNA"/>
</dbReference>
<accession>A0ABU9XVJ9</accession>
<evidence type="ECO:0000313" key="4">
    <source>
        <dbReference type="Proteomes" id="UP001404104"/>
    </source>
</evidence>
<keyword evidence="2" id="KW-0732">Signal</keyword>
<comment type="caution">
    <text evidence="3">The sequence shown here is derived from an EMBL/GenBank/DDBJ whole genome shotgun (WGS) entry which is preliminary data.</text>
</comment>
<keyword evidence="4" id="KW-1185">Reference proteome</keyword>
<proteinExistence type="predicted"/>
<dbReference type="RefSeq" id="WP_345865808.1">
    <property type="nucleotide sequence ID" value="NZ_JBDIMF010000006.1"/>
</dbReference>
<feature type="signal peptide" evidence="2">
    <location>
        <begin position="1"/>
        <end position="18"/>
    </location>
</feature>
<feature type="region of interest" description="Disordered" evidence="1">
    <location>
        <begin position="61"/>
        <end position="80"/>
    </location>
</feature>
<evidence type="ECO:0000313" key="3">
    <source>
        <dbReference type="EMBL" id="MEN2787588.1"/>
    </source>
</evidence>